<evidence type="ECO:0000313" key="2">
    <source>
        <dbReference type="EMBL" id="KAF8892326.1"/>
    </source>
</evidence>
<keyword evidence="3" id="KW-1185">Reference proteome</keyword>
<organism evidence="2 3">
    <name type="scientific">Gymnopilus junonius</name>
    <name type="common">Spectacular rustgill mushroom</name>
    <name type="synonym">Gymnopilus spectabilis subsp. junonius</name>
    <dbReference type="NCBI Taxonomy" id="109634"/>
    <lineage>
        <taxon>Eukaryota</taxon>
        <taxon>Fungi</taxon>
        <taxon>Dikarya</taxon>
        <taxon>Basidiomycota</taxon>
        <taxon>Agaricomycotina</taxon>
        <taxon>Agaricomycetes</taxon>
        <taxon>Agaricomycetidae</taxon>
        <taxon>Agaricales</taxon>
        <taxon>Agaricineae</taxon>
        <taxon>Hymenogastraceae</taxon>
        <taxon>Gymnopilus</taxon>
    </lineage>
</organism>
<evidence type="ECO:0000256" key="1">
    <source>
        <dbReference type="SAM" id="MobiDB-lite"/>
    </source>
</evidence>
<sequence length="168" mass="18752">MHSTLKPHAFVYQAATHRPHSRVSLDRVSKVVVVSVDQTDEFPHKPELCTTHPRHPTQSTLQVRRFYQSRDFLGTTGLNGLSIATRGVVAGLILPGFSAYNGIKHDSATPFTPPPPPPPPLRSSSARTPEVRRMLGSRFQCIPHKALQVRFRTLNRRHGVRLPLDAQS</sequence>
<dbReference type="Proteomes" id="UP000724874">
    <property type="component" value="Unassembled WGS sequence"/>
</dbReference>
<name>A0A9P5TM46_GYMJU</name>
<evidence type="ECO:0000313" key="3">
    <source>
        <dbReference type="Proteomes" id="UP000724874"/>
    </source>
</evidence>
<proteinExistence type="predicted"/>
<feature type="region of interest" description="Disordered" evidence="1">
    <location>
        <begin position="105"/>
        <end position="129"/>
    </location>
</feature>
<protein>
    <submittedName>
        <fullName evidence="2">Uncharacterized protein</fullName>
    </submittedName>
</protein>
<gene>
    <name evidence="2" type="ORF">CPB84DRAFT_1783700</name>
</gene>
<comment type="caution">
    <text evidence="2">The sequence shown here is derived from an EMBL/GenBank/DDBJ whole genome shotgun (WGS) entry which is preliminary data.</text>
</comment>
<dbReference type="EMBL" id="JADNYJ010000069">
    <property type="protein sequence ID" value="KAF8892326.1"/>
    <property type="molecule type" value="Genomic_DNA"/>
</dbReference>
<feature type="compositionally biased region" description="Pro residues" evidence="1">
    <location>
        <begin position="111"/>
        <end position="121"/>
    </location>
</feature>
<reference evidence="2" key="1">
    <citation type="submission" date="2020-11" db="EMBL/GenBank/DDBJ databases">
        <authorList>
            <consortium name="DOE Joint Genome Institute"/>
            <person name="Ahrendt S."/>
            <person name="Riley R."/>
            <person name="Andreopoulos W."/>
            <person name="LaButti K."/>
            <person name="Pangilinan J."/>
            <person name="Ruiz-duenas F.J."/>
            <person name="Barrasa J.M."/>
            <person name="Sanchez-Garcia M."/>
            <person name="Camarero S."/>
            <person name="Miyauchi S."/>
            <person name="Serrano A."/>
            <person name="Linde D."/>
            <person name="Babiker R."/>
            <person name="Drula E."/>
            <person name="Ayuso-Fernandez I."/>
            <person name="Pacheco R."/>
            <person name="Padilla G."/>
            <person name="Ferreira P."/>
            <person name="Barriuso J."/>
            <person name="Kellner H."/>
            <person name="Castanera R."/>
            <person name="Alfaro M."/>
            <person name="Ramirez L."/>
            <person name="Pisabarro A.G."/>
            <person name="Kuo A."/>
            <person name="Tritt A."/>
            <person name="Lipzen A."/>
            <person name="He G."/>
            <person name="Yan M."/>
            <person name="Ng V."/>
            <person name="Cullen D."/>
            <person name="Martin F."/>
            <person name="Rosso M.-N."/>
            <person name="Henrissat B."/>
            <person name="Hibbett D."/>
            <person name="Martinez A.T."/>
            <person name="Grigoriev I.V."/>
        </authorList>
    </citation>
    <scope>NUCLEOTIDE SEQUENCE</scope>
    <source>
        <strain evidence="2">AH 44721</strain>
    </source>
</reference>
<dbReference type="AlphaFoldDB" id="A0A9P5TM46"/>
<accession>A0A9P5TM46</accession>